<dbReference type="AlphaFoldDB" id="A0A0H3XM76"/>
<sequence>MKKLLTIFTSLTLLTTITTPLVGCLNNQTNNQQYQEPAWVKTFAKVVSQNKEAVRVAYENYYVDTNTKSIWDQHDYLDIAKNNNLFIYLQAANNLTEATQYLQLIDTSDMGMTTKGKEPIIFDSNFESNQFITQDTSVGGAALMAYQKFDDILNSSKAKTTWGDKNRESFIKFGSMSKYQGDDRATWWNSNHWEKLLSTEKNIPDLKNNPNVYSELDLYNQWAAGNPGMNVPLSVVAKGLFKLHATTQKHVYRLEVNSNEYWINNNGEVVTYSLPHWGFMFRIYDTPNQQAWTKDHLAFSSPQLPIINKEMFKYQDIKDYLLQSDYLSFNDQETTKFKDNKIMAS</sequence>
<dbReference type="RefSeq" id="WP_047791239.1">
    <property type="nucleotide sequence ID" value="NZ_CP011856.1"/>
</dbReference>
<gene>
    <name evidence="1" type="ORF">SERIO_v1c04080</name>
</gene>
<dbReference type="InterPro" id="IPR054816">
    <property type="entry name" value="Lipoprotein_mollicutes-type_CS"/>
</dbReference>
<dbReference type="EMBL" id="CP011856">
    <property type="protein sequence ID" value="AKM53987.1"/>
    <property type="molecule type" value="Genomic_DNA"/>
</dbReference>
<dbReference type="KEGG" id="seri:SERIO_v1c04080"/>
<accession>A0A0H3XM76</accession>
<proteinExistence type="predicted"/>
<keyword evidence="2" id="KW-1185">Reference proteome</keyword>
<evidence type="ECO:0000313" key="2">
    <source>
        <dbReference type="Proteomes" id="UP000035661"/>
    </source>
</evidence>
<reference evidence="2" key="2">
    <citation type="submission" date="2015-06" db="EMBL/GenBank/DDBJ databases">
        <title>Complete genome sequence of Spiroplasma eriocheiris TDA-040725-5 (DSM 21848).</title>
        <authorList>
            <person name="Lo W.-S."/>
            <person name="Kuo C.-H."/>
        </authorList>
    </citation>
    <scope>NUCLEOTIDE SEQUENCE [LARGE SCALE GENOMIC DNA]</scope>
    <source>
        <strain evidence="2">TDA-040725-5</strain>
    </source>
</reference>
<protein>
    <recommendedName>
        <fullName evidence="3">Lipoprotein</fullName>
    </recommendedName>
</protein>
<name>A0A0H3XM76_9MOLU</name>
<evidence type="ECO:0000313" key="1">
    <source>
        <dbReference type="EMBL" id="AKM53987.1"/>
    </source>
</evidence>
<dbReference type="PATRIC" id="fig|743698.3.peg.408"/>
<dbReference type="STRING" id="315358.SERIO_v1c04080"/>
<reference evidence="1 2" key="1">
    <citation type="journal article" date="2015" name="Genome Biol. Evol.">
        <title>Found and Lost: The Fates of Horizontally Acquired Genes in Arthropod-Symbiotic Spiroplasma.</title>
        <authorList>
            <person name="Lo W.S."/>
            <person name="Gasparich G.E."/>
            <person name="Kuo C.H."/>
        </authorList>
    </citation>
    <scope>NUCLEOTIDE SEQUENCE [LARGE SCALE GENOMIC DNA]</scope>
    <source>
        <strain evidence="2">TDA-040725-5</strain>
    </source>
</reference>
<evidence type="ECO:0008006" key="3">
    <source>
        <dbReference type="Google" id="ProtNLM"/>
    </source>
</evidence>
<organism evidence="1 2">
    <name type="scientific">Spiroplasma eriocheiris</name>
    <dbReference type="NCBI Taxonomy" id="315358"/>
    <lineage>
        <taxon>Bacteria</taxon>
        <taxon>Bacillati</taxon>
        <taxon>Mycoplasmatota</taxon>
        <taxon>Mollicutes</taxon>
        <taxon>Entomoplasmatales</taxon>
        <taxon>Spiroplasmataceae</taxon>
        <taxon>Spiroplasma</taxon>
    </lineage>
</organism>
<dbReference type="NCBIfam" id="NF038029">
    <property type="entry name" value="LP_plasma"/>
    <property type="match status" value="1"/>
</dbReference>
<dbReference type="Proteomes" id="UP000035661">
    <property type="component" value="Chromosome"/>
</dbReference>